<evidence type="ECO:0000259" key="2">
    <source>
        <dbReference type="Pfam" id="PF09832"/>
    </source>
</evidence>
<reference evidence="4" key="1">
    <citation type="submission" date="2019-11" db="EMBL/GenBank/DDBJ databases">
        <title>Isolation and characterization of a novel species in the genus Sulfuriferula.</title>
        <authorList>
            <person name="Mochizuki J."/>
            <person name="Kojima H."/>
            <person name="Fukui M."/>
        </authorList>
    </citation>
    <scope>NUCLEOTIDE SEQUENCE [LARGE SCALE GENOMIC DNA]</scope>
    <source>
        <strain evidence="4">SGTM</strain>
    </source>
</reference>
<feature type="domain" description="DUF2059" evidence="2">
    <location>
        <begin position="92"/>
        <end position="143"/>
    </location>
</feature>
<dbReference type="Proteomes" id="UP000463939">
    <property type="component" value="Chromosome"/>
</dbReference>
<dbReference type="RefSeq" id="WP_162085980.1">
    <property type="nucleotide sequence ID" value="NZ_AP021881.1"/>
</dbReference>
<dbReference type="Pfam" id="PF09832">
    <property type="entry name" value="DUF2059"/>
    <property type="match status" value="1"/>
</dbReference>
<accession>A0A809SAY6</accession>
<sequence length="172" mass="19051">MRIIKITIATVLLLSATVATAAPADENSIKQLLAITQAQKLVAGMLNQVDAMMSMSIQQALKGKVPNPGEQQAINNMKDKMVVLIHGDLAWDKVEPMYIRLYKDTFTEEEVAGMLAFYKTPAGQAVIQKMPVLMQKSMFEVQNMLSQDRPKIQKIQQDFLVELKAANKGTGN</sequence>
<proteinExistence type="predicted"/>
<protein>
    <recommendedName>
        <fullName evidence="2">DUF2059 domain-containing protein</fullName>
    </recommendedName>
</protein>
<dbReference type="EMBL" id="AP021881">
    <property type="protein sequence ID" value="BBP02333.1"/>
    <property type="molecule type" value="Genomic_DNA"/>
</dbReference>
<dbReference type="KEGG" id="sniv:SFSGTM_30410"/>
<feature type="signal peptide" evidence="1">
    <location>
        <begin position="1"/>
        <end position="21"/>
    </location>
</feature>
<gene>
    <name evidence="3" type="ORF">SFSGTM_30410</name>
</gene>
<dbReference type="AlphaFoldDB" id="A0A809SAY6"/>
<dbReference type="InterPro" id="IPR018637">
    <property type="entry name" value="DUF2059"/>
</dbReference>
<evidence type="ECO:0000256" key="1">
    <source>
        <dbReference type="SAM" id="SignalP"/>
    </source>
</evidence>
<evidence type="ECO:0000313" key="3">
    <source>
        <dbReference type="EMBL" id="BBP02333.1"/>
    </source>
</evidence>
<keyword evidence="1" id="KW-0732">Signal</keyword>
<name>A0A809SAY6_9PROT</name>
<organism evidence="3 4">
    <name type="scientific">Sulfuriferula nivalis</name>
    <dbReference type="NCBI Taxonomy" id="2675298"/>
    <lineage>
        <taxon>Bacteria</taxon>
        <taxon>Pseudomonadati</taxon>
        <taxon>Pseudomonadota</taxon>
        <taxon>Betaproteobacteria</taxon>
        <taxon>Nitrosomonadales</taxon>
        <taxon>Sulfuricellaceae</taxon>
        <taxon>Sulfuriferula</taxon>
    </lineage>
</organism>
<keyword evidence="4" id="KW-1185">Reference proteome</keyword>
<feature type="chain" id="PRO_5032426239" description="DUF2059 domain-containing protein" evidence="1">
    <location>
        <begin position="22"/>
        <end position="172"/>
    </location>
</feature>
<evidence type="ECO:0000313" key="4">
    <source>
        <dbReference type="Proteomes" id="UP000463939"/>
    </source>
</evidence>